<dbReference type="Gene3D" id="2.170.150.20">
    <property type="entry name" value="Peptide methionine sulfoxide reductase"/>
    <property type="match status" value="1"/>
</dbReference>
<feature type="domain" description="MsrB" evidence="8">
    <location>
        <begin position="12"/>
        <end position="136"/>
    </location>
</feature>
<evidence type="ECO:0000259" key="8">
    <source>
        <dbReference type="PROSITE" id="PS51790"/>
    </source>
</evidence>
<dbReference type="PANTHER" id="PTHR10173">
    <property type="entry name" value="METHIONINE SULFOXIDE REDUCTASE"/>
    <property type="match status" value="1"/>
</dbReference>
<dbReference type="EMBL" id="JABZXO010000002">
    <property type="protein sequence ID" value="MBF1656525.1"/>
    <property type="molecule type" value="Genomic_DNA"/>
</dbReference>
<accession>A0A930KT60</accession>
<feature type="region of interest" description="Disordered" evidence="7">
    <location>
        <begin position="140"/>
        <end position="163"/>
    </location>
</feature>
<dbReference type="EC" id="1.8.4.12" evidence="2"/>
<dbReference type="GO" id="GO:0005737">
    <property type="term" value="C:cytoplasm"/>
    <property type="evidence" value="ECO:0007669"/>
    <property type="project" value="TreeGrafter"/>
</dbReference>
<gene>
    <name evidence="9" type="primary">msrB</name>
    <name evidence="9" type="ORF">HXO61_01095</name>
</gene>
<protein>
    <recommendedName>
        <fullName evidence="2">peptide-methionine (R)-S-oxide reductase</fullName>
        <ecNumber evidence="2">1.8.4.12</ecNumber>
    </recommendedName>
</protein>
<keyword evidence="4" id="KW-0862">Zinc</keyword>
<dbReference type="InterPro" id="IPR011057">
    <property type="entry name" value="Mss4-like_sf"/>
</dbReference>
<sequence>MGNSLPGVGAIAKNWREVLKPEEYAVLREGGTERAFTGEYWNTHTEGVYSCRACGTELFRSDQKFDSHCGWPSFFAPLAEDRVRYLEDTTFGMRRVEVRCAACDSHLGHVFEGEGYPTPTDLRYCINSVCLTLAPAGEAAANKAQPGEAQPGDTPADEAEAAE</sequence>
<comment type="caution">
    <text evidence="9">The sequence shown here is derived from an EMBL/GenBank/DDBJ whole genome shotgun (WGS) entry which is preliminary data.</text>
</comment>
<dbReference type="GO" id="GO:0046872">
    <property type="term" value="F:metal ion binding"/>
    <property type="evidence" value="ECO:0007669"/>
    <property type="project" value="UniProtKB-KW"/>
</dbReference>
<dbReference type="PROSITE" id="PS51790">
    <property type="entry name" value="MSRB"/>
    <property type="match status" value="1"/>
</dbReference>
<dbReference type="PANTHER" id="PTHR10173:SF52">
    <property type="entry name" value="METHIONINE-R-SULFOXIDE REDUCTASE B1"/>
    <property type="match status" value="1"/>
</dbReference>
<evidence type="ECO:0000256" key="3">
    <source>
        <dbReference type="ARBA" id="ARBA00022723"/>
    </source>
</evidence>
<evidence type="ECO:0000256" key="1">
    <source>
        <dbReference type="ARBA" id="ARBA00001947"/>
    </source>
</evidence>
<keyword evidence="5 9" id="KW-0560">Oxidoreductase</keyword>
<evidence type="ECO:0000256" key="4">
    <source>
        <dbReference type="ARBA" id="ARBA00022833"/>
    </source>
</evidence>
<comment type="catalytic activity">
    <reaction evidence="6">
        <text>L-methionyl-[protein] + [thioredoxin]-disulfide + H2O = L-methionyl-(R)-S-oxide-[protein] + [thioredoxin]-dithiol</text>
        <dbReference type="Rhea" id="RHEA:24164"/>
        <dbReference type="Rhea" id="RHEA-COMP:10698"/>
        <dbReference type="Rhea" id="RHEA-COMP:10700"/>
        <dbReference type="Rhea" id="RHEA-COMP:12313"/>
        <dbReference type="Rhea" id="RHEA-COMP:12314"/>
        <dbReference type="ChEBI" id="CHEBI:15377"/>
        <dbReference type="ChEBI" id="CHEBI:16044"/>
        <dbReference type="ChEBI" id="CHEBI:29950"/>
        <dbReference type="ChEBI" id="CHEBI:45764"/>
        <dbReference type="ChEBI" id="CHEBI:50058"/>
        <dbReference type="EC" id="1.8.4.12"/>
    </reaction>
</comment>
<reference evidence="9" key="1">
    <citation type="submission" date="2020-04" db="EMBL/GenBank/DDBJ databases">
        <title>Deep metagenomics examines the oral microbiome during advanced dental caries in children, revealing novel taxa and co-occurrences with host molecules.</title>
        <authorList>
            <person name="Baker J.L."/>
            <person name="Morton J.T."/>
            <person name="Dinis M."/>
            <person name="Alvarez R."/>
            <person name="Tran N.C."/>
            <person name="Knight R."/>
            <person name="Edlund A."/>
        </authorList>
    </citation>
    <scope>NUCLEOTIDE SEQUENCE</scope>
    <source>
        <strain evidence="9">JCVI_39_bin.18</strain>
    </source>
</reference>
<dbReference type="Proteomes" id="UP000770330">
    <property type="component" value="Unassembled WGS sequence"/>
</dbReference>
<dbReference type="SUPFAM" id="SSF51316">
    <property type="entry name" value="Mss4-like"/>
    <property type="match status" value="1"/>
</dbReference>
<dbReference type="NCBIfam" id="TIGR00357">
    <property type="entry name" value="peptide-methionine (R)-S-oxide reductase MsrB"/>
    <property type="match status" value="1"/>
</dbReference>
<dbReference type="AlphaFoldDB" id="A0A930KT60"/>
<name>A0A930KT60_9MICC</name>
<dbReference type="InterPro" id="IPR028427">
    <property type="entry name" value="Met_Sox_Rdtase_MsrB"/>
</dbReference>
<comment type="cofactor">
    <cofactor evidence="1">
        <name>Zn(2+)</name>
        <dbReference type="ChEBI" id="CHEBI:29105"/>
    </cofactor>
</comment>
<evidence type="ECO:0000256" key="7">
    <source>
        <dbReference type="SAM" id="MobiDB-lite"/>
    </source>
</evidence>
<keyword evidence="3" id="KW-0479">Metal-binding</keyword>
<evidence type="ECO:0000256" key="5">
    <source>
        <dbReference type="ARBA" id="ARBA00023002"/>
    </source>
</evidence>
<dbReference type="Pfam" id="PF01641">
    <property type="entry name" value="SelR"/>
    <property type="match status" value="1"/>
</dbReference>
<evidence type="ECO:0000256" key="2">
    <source>
        <dbReference type="ARBA" id="ARBA00012499"/>
    </source>
</evidence>
<evidence type="ECO:0000256" key="6">
    <source>
        <dbReference type="ARBA" id="ARBA00048488"/>
    </source>
</evidence>
<organism evidence="9 10">
    <name type="scientific">Rothia mucilaginosa</name>
    <dbReference type="NCBI Taxonomy" id="43675"/>
    <lineage>
        <taxon>Bacteria</taxon>
        <taxon>Bacillati</taxon>
        <taxon>Actinomycetota</taxon>
        <taxon>Actinomycetes</taxon>
        <taxon>Micrococcales</taxon>
        <taxon>Micrococcaceae</taxon>
        <taxon>Rothia</taxon>
    </lineage>
</organism>
<dbReference type="FunFam" id="2.170.150.20:FF:000009">
    <property type="entry name" value="Peptide-methionine (R)-S-oxide reductase"/>
    <property type="match status" value="1"/>
</dbReference>
<evidence type="ECO:0000313" key="9">
    <source>
        <dbReference type="EMBL" id="MBF1656525.1"/>
    </source>
</evidence>
<proteinExistence type="predicted"/>
<dbReference type="GO" id="GO:0033743">
    <property type="term" value="F:peptide-methionine (R)-S-oxide reductase activity"/>
    <property type="evidence" value="ECO:0007669"/>
    <property type="project" value="UniProtKB-EC"/>
</dbReference>
<dbReference type="GO" id="GO:0006979">
    <property type="term" value="P:response to oxidative stress"/>
    <property type="evidence" value="ECO:0007669"/>
    <property type="project" value="InterPro"/>
</dbReference>
<dbReference type="GO" id="GO:0030091">
    <property type="term" value="P:protein repair"/>
    <property type="evidence" value="ECO:0007669"/>
    <property type="project" value="InterPro"/>
</dbReference>
<evidence type="ECO:0000313" key="10">
    <source>
        <dbReference type="Proteomes" id="UP000770330"/>
    </source>
</evidence>
<dbReference type="RefSeq" id="WP_294458698.1">
    <property type="nucleotide sequence ID" value="NZ_JABZXO010000002.1"/>
</dbReference>
<dbReference type="InterPro" id="IPR002579">
    <property type="entry name" value="Met_Sox_Rdtase_MsrB_dom"/>
</dbReference>